<sequence length="26" mass="2991">RKAAPIGAQKYKVSRVHGIPWQIEEK</sequence>
<protein>
    <submittedName>
        <fullName evidence="1">Uncharacterized protein</fullName>
    </submittedName>
</protein>
<evidence type="ECO:0000313" key="2">
    <source>
        <dbReference type="Proteomes" id="UP001227192"/>
    </source>
</evidence>
<reference evidence="1" key="2">
    <citation type="journal article" date="2016" name="Fungal Biol.">
        <title>Ochratoxin A production by Penicillium thymicola.</title>
        <authorList>
            <person name="Nguyen H.D.T."/>
            <person name="McMullin D.R."/>
            <person name="Ponomareva E."/>
            <person name="Riley R."/>
            <person name="Pomraning K.R."/>
            <person name="Baker S.E."/>
            <person name="Seifert K.A."/>
        </authorList>
    </citation>
    <scope>NUCLEOTIDE SEQUENCE</scope>
    <source>
        <strain evidence="1">DAOM 180753</strain>
    </source>
</reference>
<accession>A0AAI9T4R6</accession>
<gene>
    <name evidence="1" type="ORF">VN97_g12905</name>
</gene>
<name>A0AAI9T4R6_PENTH</name>
<dbReference type="EMBL" id="LACB01001218">
    <property type="protein sequence ID" value="KAJ9480637.1"/>
    <property type="molecule type" value="Genomic_DNA"/>
</dbReference>
<dbReference type="AlphaFoldDB" id="A0AAI9T4R6"/>
<organism evidence="1 2">
    <name type="scientific">Penicillium thymicola</name>
    <dbReference type="NCBI Taxonomy" id="293382"/>
    <lineage>
        <taxon>Eukaryota</taxon>
        <taxon>Fungi</taxon>
        <taxon>Dikarya</taxon>
        <taxon>Ascomycota</taxon>
        <taxon>Pezizomycotina</taxon>
        <taxon>Eurotiomycetes</taxon>
        <taxon>Eurotiomycetidae</taxon>
        <taxon>Eurotiales</taxon>
        <taxon>Aspergillaceae</taxon>
        <taxon>Penicillium</taxon>
    </lineage>
</organism>
<feature type="non-terminal residue" evidence="1">
    <location>
        <position position="1"/>
    </location>
</feature>
<dbReference type="Proteomes" id="UP001227192">
    <property type="component" value="Unassembled WGS sequence"/>
</dbReference>
<reference evidence="1" key="1">
    <citation type="submission" date="2015-06" db="EMBL/GenBank/DDBJ databases">
        <authorList>
            <person name="Nguyen H."/>
        </authorList>
    </citation>
    <scope>NUCLEOTIDE SEQUENCE</scope>
    <source>
        <strain evidence="1">DAOM 180753</strain>
    </source>
</reference>
<proteinExistence type="predicted"/>
<keyword evidence="2" id="KW-1185">Reference proteome</keyword>
<comment type="caution">
    <text evidence="1">The sequence shown here is derived from an EMBL/GenBank/DDBJ whole genome shotgun (WGS) entry which is preliminary data.</text>
</comment>
<evidence type="ECO:0000313" key="1">
    <source>
        <dbReference type="EMBL" id="KAJ9480637.1"/>
    </source>
</evidence>